<name>A0A445E6L7_ARAHY</name>
<dbReference type="PANTHER" id="PTHR47988">
    <property type="entry name" value="SOMATIC EMBRYOGENESIS RECEPTOR KINASE 1"/>
    <property type="match status" value="1"/>
</dbReference>
<evidence type="ECO:0008006" key="4">
    <source>
        <dbReference type="Google" id="ProtNLM"/>
    </source>
</evidence>
<dbReference type="SUPFAM" id="SSF52058">
    <property type="entry name" value="L domain-like"/>
    <property type="match status" value="1"/>
</dbReference>
<proteinExistence type="predicted"/>
<dbReference type="InterPro" id="IPR032675">
    <property type="entry name" value="LRR_dom_sf"/>
</dbReference>
<evidence type="ECO:0000313" key="3">
    <source>
        <dbReference type="Proteomes" id="UP000289738"/>
    </source>
</evidence>
<dbReference type="Proteomes" id="UP000289738">
    <property type="component" value="Chromosome A02"/>
</dbReference>
<organism evidence="2 3">
    <name type="scientific">Arachis hypogaea</name>
    <name type="common">Peanut</name>
    <dbReference type="NCBI Taxonomy" id="3818"/>
    <lineage>
        <taxon>Eukaryota</taxon>
        <taxon>Viridiplantae</taxon>
        <taxon>Streptophyta</taxon>
        <taxon>Embryophyta</taxon>
        <taxon>Tracheophyta</taxon>
        <taxon>Spermatophyta</taxon>
        <taxon>Magnoliopsida</taxon>
        <taxon>eudicotyledons</taxon>
        <taxon>Gunneridae</taxon>
        <taxon>Pentapetalae</taxon>
        <taxon>rosids</taxon>
        <taxon>fabids</taxon>
        <taxon>Fabales</taxon>
        <taxon>Fabaceae</taxon>
        <taxon>Papilionoideae</taxon>
        <taxon>50 kb inversion clade</taxon>
        <taxon>dalbergioids sensu lato</taxon>
        <taxon>Dalbergieae</taxon>
        <taxon>Pterocarpus clade</taxon>
        <taxon>Arachis</taxon>
    </lineage>
</organism>
<dbReference type="AlphaFoldDB" id="A0A445E6L7"/>
<evidence type="ECO:0000256" key="1">
    <source>
        <dbReference type="ARBA" id="ARBA00022729"/>
    </source>
</evidence>
<protein>
    <recommendedName>
        <fullName evidence="4">Leucine-rich repeat-containing N-terminal plant-type domain-containing protein</fullName>
    </recommendedName>
</protein>
<dbReference type="STRING" id="3818.A0A445E6L7"/>
<dbReference type="EMBL" id="SDMP01000002">
    <property type="protein sequence ID" value="RYR71098.1"/>
    <property type="molecule type" value="Genomic_DNA"/>
</dbReference>
<sequence length="167" mass="18343">MMTLVYLATYNVSFLPLVKATSFNSLMATSTNTSSSTQKEREALIQSGWWGPYYKSGSNHCEWKGIECDTKGSVIGISLAFELTIPTSKLMLKNLNITAFPNLATLQLIGLGLRGSIPKEIGTLTKLVNLGLSTNELQGKLPKTHSNLGQLEMLDLFCNSLRGFYPF</sequence>
<keyword evidence="3" id="KW-1185">Reference proteome</keyword>
<dbReference type="Gene3D" id="3.80.10.10">
    <property type="entry name" value="Ribonuclease Inhibitor"/>
    <property type="match status" value="1"/>
</dbReference>
<gene>
    <name evidence="2" type="ORF">Ahy_A02g005394</name>
</gene>
<reference evidence="2 3" key="1">
    <citation type="submission" date="2019-01" db="EMBL/GenBank/DDBJ databases">
        <title>Sequencing of cultivated peanut Arachis hypogaea provides insights into genome evolution and oil improvement.</title>
        <authorList>
            <person name="Chen X."/>
        </authorList>
    </citation>
    <scope>NUCLEOTIDE SEQUENCE [LARGE SCALE GENOMIC DNA]</scope>
    <source>
        <strain evidence="3">cv. Fuhuasheng</strain>
        <tissue evidence="2">Leaves</tissue>
    </source>
</reference>
<comment type="caution">
    <text evidence="2">The sequence shown here is derived from an EMBL/GenBank/DDBJ whole genome shotgun (WGS) entry which is preliminary data.</text>
</comment>
<keyword evidence="1" id="KW-0732">Signal</keyword>
<accession>A0A445E6L7</accession>
<evidence type="ECO:0000313" key="2">
    <source>
        <dbReference type="EMBL" id="RYR71098.1"/>
    </source>
</evidence>